<proteinExistence type="predicted"/>
<dbReference type="PANTHER" id="PTHR39515">
    <property type="entry name" value="CONSERVED PROTEIN"/>
    <property type="match status" value="1"/>
</dbReference>
<dbReference type="PANTHER" id="PTHR39515:SF2">
    <property type="entry name" value="HTH-TYPE TRANSCRIPTIONAL REGULATOR RV0880"/>
    <property type="match status" value="1"/>
</dbReference>
<dbReference type="SUPFAM" id="SSF46785">
    <property type="entry name" value="Winged helix' DNA-binding domain"/>
    <property type="match status" value="1"/>
</dbReference>
<dbReference type="PROSITE" id="PS50995">
    <property type="entry name" value="HTH_MARR_2"/>
    <property type="match status" value="1"/>
</dbReference>
<dbReference type="GO" id="GO:0003700">
    <property type="term" value="F:DNA-binding transcription factor activity"/>
    <property type="evidence" value="ECO:0007669"/>
    <property type="project" value="InterPro"/>
</dbReference>
<dbReference type="InterPro" id="IPR052526">
    <property type="entry name" value="HTH-type_Bedaq_tolerance"/>
</dbReference>
<dbReference type="InterPro" id="IPR000835">
    <property type="entry name" value="HTH_MarR-typ"/>
</dbReference>
<evidence type="ECO:0000313" key="3">
    <source>
        <dbReference type="EMBL" id="OIQ82644.1"/>
    </source>
</evidence>
<name>A0A1J5QRY6_9ZZZZ</name>
<organism evidence="3">
    <name type="scientific">mine drainage metagenome</name>
    <dbReference type="NCBI Taxonomy" id="410659"/>
    <lineage>
        <taxon>unclassified sequences</taxon>
        <taxon>metagenomes</taxon>
        <taxon>ecological metagenomes</taxon>
    </lineage>
</organism>
<dbReference type="AlphaFoldDB" id="A0A1J5QRY6"/>
<evidence type="ECO:0000256" key="1">
    <source>
        <dbReference type="SAM" id="MobiDB-lite"/>
    </source>
</evidence>
<evidence type="ECO:0000259" key="2">
    <source>
        <dbReference type="PROSITE" id="PS50995"/>
    </source>
</evidence>
<dbReference type="Pfam" id="PF01047">
    <property type="entry name" value="MarR"/>
    <property type="match status" value="1"/>
</dbReference>
<protein>
    <submittedName>
        <fullName evidence="3">MarR family protein</fullName>
    </submittedName>
</protein>
<dbReference type="EMBL" id="MLJW01000781">
    <property type="protein sequence ID" value="OIQ82644.1"/>
    <property type="molecule type" value="Genomic_DNA"/>
</dbReference>
<dbReference type="InterPro" id="IPR036390">
    <property type="entry name" value="WH_DNA-bd_sf"/>
</dbReference>
<comment type="caution">
    <text evidence="3">The sequence shown here is derived from an EMBL/GenBank/DDBJ whole genome shotgun (WGS) entry which is preliminary data.</text>
</comment>
<gene>
    <name evidence="3" type="ORF">GALL_355610</name>
</gene>
<dbReference type="Gene3D" id="1.10.10.10">
    <property type="entry name" value="Winged helix-like DNA-binding domain superfamily/Winged helix DNA-binding domain"/>
    <property type="match status" value="1"/>
</dbReference>
<dbReference type="SMART" id="SM00347">
    <property type="entry name" value="HTH_MARR"/>
    <property type="match status" value="1"/>
</dbReference>
<feature type="region of interest" description="Disordered" evidence="1">
    <location>
        <begin position="1"/>
        <end position="25"/>
    </location>
</feature>
<dbReference type="InterPro" id="IPR036388">
    <property type="entry name" value="WH-like_DNA-bd_sf"/>
</dbReference>
<sequence>MRSSLPPAADVARAVETAPPSVSSCRPATLSAELRISVSRLHRQLRSQRGEADLSDGQYAVLSVLDKFGPMSPGALADHERMRPPSMTRTVNALDELGLVRKSEHPTDGRQVLVSVTEAGVAELRETRRRRDAWLTRRLGALTAEDRAVLARSSELLRRLAAG</sequence>
<reference evidence="3" key="1">
    <citation type="submission" date="2016-10" db="EMBL/GenBank/DDBJ databases">
        <title>Sequence of Gallionella enrichment culture.</title>
        <authorList>
            <person name="Poehlein A."/>
            <person name="Muehling M."/>
            <person name="Daniel R."/>
        </authorList>
    </citation>
    <scope>NUCLEOTIDE SEQUENCE</scope>
</reference>
<accession>A0A1J5QRY6</accession>
<feature type="domain" description="HTH marR-type" evidence="2">
    <location>
        <begin position="27"/>
        <end position="162"/>
    </location>
</feature>